<accession>B3VLU9</accession>
<dbReference type="GeneID" id="6449971"/>
<dbReference type="RefSeq" id="YP_002003859.1">
    <property type="nucleotide sequence ID" value="NC_011044.1"/>
</dbReference>
<name>B3VLU9_9CAUD</name>
<dbReference type="OrthoDB" id="18021at10239"/>
<keyword evidence="2" id="KW-1185">Reference proteome</keyword>
<dbReference type="Proteomes" id="UP000000620">
    <property type="component" value="Segment"/>
</dbReference>
<evidence type="ECO:0008006" key="3">
    <source>
        <dbReference type="Google" id="ProtNLM"/>
    </source>
</evidence>
<gene>
    <name evidence="1" type="ORF">Nigel_20</name>
</gene>
<reference evidence="1 2" key="1">
    <citation type="submission" date="2008-05" db="EMBL/GenBank/DDBJ databases">
        <authorList>
            <person name="Scanlon M.A."/>
            <person name="Jacobs-Sera D."/>
            <person name="Hendrix R.W."/>
            <person name="Hatfull G.H."/>
        </authorList>
    </citation>
    <scope>NUCLEOTIDE SEQUENCE [LARGE SCALE GENOMIC DNA]</scope>
</reference>
<sequence>MARITIEGSRLSPSTFLAAGERATVQRTERVERLLARGFVVEVPEQRTVTVTEVVTEVEADKQAAQSREELGVPPRNASRDDWAEFLAQHPGGFVTEDKDRAALIAEWDAYAPPVDVE</sequence>
<evidence type="ECO:0000313" key="2">
    <source>
        <dbReference type="Proteomes" id="UP000000620"/>
    </source>
</evidence>
<organism evidence="1 2">
    <name type="scientific">Mycobacterium phage Nigel</name>
    <dbReference type="NCBI Taxonomy" id="543152"/>
    <lineage>
        <taxon>Viruses</taxon>
        <taxon>Duplodnaviria</taxon>
        <taxon>Heunggongvirae</taxon>
        <taxon>Uroviricota</taxon>
        <taxon>Caudoviricetes</taxon>
        <taxon>Bclasvirinae</taxon>
        <taxon>Coopervirus</taxon>
        <taxon>Coopervirus nigel</taxon>
    </lineage>
</organism>
<protein>
    <recommendedName>
        <fullName evidence="3">Tail assembly chaperone</fullName>
    </recommendedName>
</protein>
<dbReference type="KEGG" id="vg:6449971"/>
<evidence type="ECO:0000313" key="1">
    <source>
        <dbReference type="EMBL" id="ACF05023.1"/>
    </source>
</evidence>
<proteinExistence type="predicted"/>
<dbReference type="EMBL" id="EU770221">
    <property type="protein sequence ID" value="ACF05023.1"/>
    <property type="molecule type" value="Genomic_DNA"/>
</dbReference>